<keyword evidence="2" id="KW-1185">Reference proteome</keyword>
<dbReference type="Proteomes" id="UP001432027">
    <property type="component" value="Unassembled WGS sequence"/>
</dbReference>
<comment type="caution">
    <text evidence="1">The sequence shown here is derived from an EMBL/GenBank/DDBJ whole genome shotgun (WGS) entry which is preliminary data.</text>
</comment>
<organism evidence="1 2">
    <name type="scientific">Pristionchus entomophagus</name>
    <dbReference type="NCBI Taxonomy" id="358040"/>
    <lineage>
        <taxon>Eukaryota</taxon>
        <taxon>Metazoa</taxon>
        <taxon>Ecdysozoa</taxon>
        <taxon>Nematoda</taxon>
        <taxon>Chromadorea</taxon>
        <taxon>Rhabditida</taxon>
        <taxon>Rhabditina</taxon>
        <taxon>Diplogasteromorpha</taxon>
        <taxon>Diplogasteroidea</taxon>
        <taxon>Neodiplogasteridae</taxon>
        <taxon>Pristionchus</taxon>
    </lineage>
</organism>
<dbReference type="EMBL" id="BTSX01000002">
    <property type="protein sequence ID" value="GMS86823.1"/>
    <property type="molecule type" value="Genomic_DNA"/>
</dbReference>
<proteinExistence type="predicted"/>
<protein>
    <submittedName>
        <fullName evidence="1">Uncharacterized protein</fullName>
    </submittedName>
</protein>
<evidence type="ECO:0000313" key="1">
    <source>
        <dbReference type="EMBL" id="GMS86823.1"/>
    </source>
</evidence>
<accession>A0AAV5SUM4</accession>
<gene>
    <name evidence="1" type="ORF">PENTCL1PPCAC_8998</name>
</gene>
<feature type="non-terminal residue" evidence="1">
    <location>
        <position position="1"/>
    </location>
</feature>
<name>A0AAV5SUM4_9BILA</name>
<reference evidence="1" key="1">
    <citation type="submission" date="2023-10" db="EMBL/GenBank/DDBJ databases">
        <title>Genome assembly of Pristionchus species.</title>
        <authorList>
            <person name="Yoshida K."/>
            <person name="Sommer R.J."/>
        </authorList>
    </citation>
    <scope>NUCLEOTIDE SEQUENCE</scope>
    <source>
        <strain evidence="1">RS0144</strain>
    </source>
</reference>
<dbReference type="AlphaFoldDB" id="A0AAV5SUM4"/>
<sequence>TGPPAKKPAAPPTITDDVRFALFKSCKAPSLSPTTAWTPALMCPATGMPSIVLSNCFPLLAYVCTNFHRNHRRTLPPT</sequence>
<evidence type="ECO:0000313" key="2">
    <source>
        <dbReference type="Proteomes" id="UP001432027"/>
    </source>
</evidence>